<name>A0A182PWJ7_9DIPT</name>
<dbReference type="STRING" id="199890.A0A182PWJ7"/>
<dbReference type="Proteomes" id="UP000075885">
    <property type="component" value="Unassembled WGS sequence"/>
</dbReference>
<reference evidence="1" key="2">
    <citation type="submission" date="2020-05" db="UniProtKB">
        <authorList>
            <consortium name="EnsemblMetazoa"/>
        </authorList>
    </citation>
    <scope>IDENTIFICATION</scope>
    <source>
        <strain evidence="1">Epiroticus2</strain>
    </source>
</reference>
<sequence>MINFKRLSRTDFDYLLQQIAQNILKADTNMRKSLSAKDKLIVTLRYLATGDSYKTLEYTFRISAQAIGKFIPEVCCCFVEVLKDFVKLPSTTDDWMALKVKFQMEEFFEIHYCTKKLKK</sequence>
<organism evidence="1 2">
    <name type="scientific">Anopheles epiroticus</name>
    <dbReference type="NCBI Taxonomy" id="199890"/>
    <lineage>
        <taxon>Eukaryota</taxon>
        <taxon>Metazoa</taxon>
        <taxon>Ecdysozoa</taxon>
        <taxon>Arthropoda</taxon>
        <taxon>Hexapoda</taxon>
        <taxon>Insecta</taxon>
        <taxon>Pterygota</taxon>
        <taxon>Neoptera</taxon>
        <taxon>Endopterygota</taxon>
        <taxon>Diptera</taxon>
        <taxon>Nematocera</taxon>
        <taxon>Culicoidea</taxon>
        <taxon>Culicidae</taxon>
        <taxon>Anophelinae</taxon>
        <taxon>Anopheles</taxon>
    </lineage>
</organism>
<protein>
    <recommendedName>
        <fullName evidence="3">Transposase Helix-turn-helix domain-containing protein</fullName>
    </recommendedName>
</protein>
<evidence type="ECO:0008006" key="3">
    <source>
        <dbReference type="Google" id="ProtNLM"/>
    </source>
</evidence>
<reference evidence="2" key="1">
    <citation type="submission" date="2013-03" db="EMBL/GenBank/DDBJ databases">
        <title>The Genome Sequence of Anopheles epiroticus epiroticus2.</title>
        <authorList>
            <consortium name="The Broad Institute Genomics Platform"/>
            <person name="Neafsey D.E."/>
            <person name="Howell P."/>
            <person name="Walker B."/>
            <person name="Young S.K."/>
            <person name="Zeng Q."/>
            <person name="Gargeya S."/>
            <person name="Fitzgerald M."/>
            <person name="Haas B."/>
            <person name="Abouelleil A."/>
            <person name="Allen A.W."/>
            <person name="Alvarado L."/>
            <person name="Arachchi H.M."/>
            <person name="Berlin A.M."/>
            <person name="Chapman S.B."/>
            <person name="Gainer-Dewar J."/>
            <person name="Goldberg J."/>
            <person name="Griggs A."/>
            <person name="Gujja S."/>
            <person name="Hansen M."/>
            <person name="Howarth C."/>
            <person name="Imamovic A."/>
            <person name="Ireland A."/>
            <person name="Larimer J."/>
            <person name="McCowan C."/>
            <person name="Murphy C."/>
            <person name="Pearson M."/>
            <person name="Poon T.W."/>
            <person name="Priest M."/>
            <person name="Roberts A."/>
            <person name="Saif S."/>
            <person name="Shea T."/>
            <person name="Sisk P."/>
            <person name="Sykes S."/>
            <person name="Wortman J."/>
            <person name="Nusbaum C."/>
            <person name="Birren B."/>
        </authorList>
    </citation>
    <scope>NUCLEOTIDE SEQUENCE [LARGE SCALE GENOMIC DNA]</scope>
    <source>
        <strain evidence="2">Epiroticus2</strain>
    </source>
</reference>
<dbReference type="VEuPathDB" id="VectorBase:AEPI011334"/>
<evidence type="ECO:0000313" key="1">
    <source>
        <dbReference type="EnsemblMetazoa" id="AEPI011334-PA"/>
    </source>
</evidence>
<accession>A0A182PWJ7</accession>
<keyword evidence="2" id="KW-1185">Reference proteome</keyword>
<dbReference type="EnsemblMetazoa" id="AEPI011334-RA">
    <property type="protein sequence ID" value="AEPI011334-PA"/>
    <property type="gene ID" value="AEPI011334"/>
</dbReference>
<evidence type="ECO:0000313" key="2">
    <source>
        <dbReference type="Proteomes" id="UP000075885"/>
    </source>
</evidence>
<proteinExistence type="predicted"/>
<dbReference type="AlphaFoldDB" id="A0A182PWJ7"/>